<evidence type="ECO:0000256" key="1">
    <source>
        <dbReference type="ARBA" id="ARBA00022475"/>
    </source>
</evidence>
<evidence type="ECO:0000256" key="3">
    <source>
        <dbReference type="ARBA" id="ARBA00022618"/>
    </source>
</evidence>
<keyword evidence="6" id="KW-0131">Cell cycle</keyword>
<keyword evidence="1" id="KW-1003">Cell membrane</keyword>
<gene>
    <name evidence="10" type="primary">ftsQ</name>
    <name evidence="10" type="ORF">Cenrod_0884</name>
</gene>
<keyword evidence="7" id="KW-0472">Membrane</keyword>
<dbReference type="InterPro" id="IPR005548">
    <property type="entry name" value="Cell_div_FtsQ/DivIB_C"/>
</dbReference>
<keyword evidence="4 7" id="KW-0812">Transmembrane</keyword>
<evidence type="ECO:0000256" key="6">
    <source>
        <dbReference type="ARBA" id="ARBA00023306"/>
    </source>
</evidence>
<dbReference type="Gene3D" id="3.40.50.11690">
    <property type="entry name" value="Cell division protein FtsQ/DivIB"/>
    <property type="match status" value="1"/>
</dbReference>
<dbReference type="InterPro" id="IPR013685">
    <property type="entry name" value="POTRA_FtsQ_type"/>
</dbReference>
<dbReference type="InterPro" id="IPR026579">
    <property type="entry name" value="FtsQ"/>
</dbReference>
<dbReference type="PATRIC" id="fig|946483.4.peg.885"/>
<dbReference type="RefSeq" id="WP_022771807.1">
    <property type="nucleotide sequence ID" value="NC_022576.1"/>
</dbReference>
<sequence length="282" mass="30837">MMVVADSGYAESSPSAFVHGALVFVLAGVIALGGYYILRLPVFDIQTLYLGTISRHYNVETLRANLQPLLQGSVLAVDLAGIRTAAEHLTWIRRAGVRRQFPDRLLLELHEHQPVAYWGTDGEQGLLNGHGEVFYANAGEIGGKEGEPPLPRLYGPAGNEAAVLQMYRALHPLFDARGLVLERLELNARNRWKGSMAPSISLELGGGTPGEIRARIERFLDTVHEATAQHQRSYNSLQSVDLRYRDGYAFRLLGVKVLSGEPLDTEASVAAGTRHTGGRDGE</sequence>
<dbReference type="OrthoDB" id="9790370at2"/>
<dbReference type="InterPro" id="IPR045335">
    <property type="entry name" value="FtsQ_C_sf"/>
</dbReference>
<proteinExistence type="predicted"/>
<dbReference type="KEGG" id="cbx:Cenrod_0884"/>
<dbReference type="HOGENOM" id="CLU_064041_0_0_4"/>
<evidence type="ECO:0000259" key="9">
    <source>
        <dbReference type="Pfam" id="PF08478"/>
    </source>
</evidence>
<evidence type="ECO:0000256" key="4">
    <source>
        <dbReference type="ARBA" id="ARBA00022692"/>
    </source>
</evidence>
<dbReference type="PANTHER" id="PTHR35851:SF1">
    <property type="entry name" value="CELL DIVISION PROTEIN FTSQ"/>
    <property type="match status" value="1"/>
</dbReference>
<protein>
    <submittedName>
        <fullName evidence="10">Cell division protein FtsQ</fullName>
    </submittedName>
</protein>
<evidence type="ECO:0000256" key="5">
    <source>
        <dbReference type="ARBA" id="ARBA00022989"/>
    </source>
</evidence>
<dbReference type="STRING" id="946483.Cenrod_0884"/>
<dbReference type="PANTHER" id="PTHR35851">
    <property type="entry name" value="CELL DIVISION PROTEIN FTSQ"/>
    <property type="match status" value="1"/>
</dbReference>
<reference evidence="10 11" key="1">
    <citation type="journal article" date="2013" name="Genome Biol.">
        <title>Genomic analysis reveals key aspects of prokaryotic symbiosis in the phototrophic consortium "Chlorochromatium aggregatum".</title>
        <authorList>
            <person name="Liu Z."/>
            <person name="Muller J."/>
            <person name="Li T."/>
            <person name="Alvey R.M."/>
            <person name="Vogl K."/>
            <person name="Frigaard N.U."/>
            <person name="Rockwell N.C."/>
            <person name="Boyd E.S."/>
            <person name="Tomsho L.P."/>
            <person name="Schuster S.C."/>
            <person name="Henke P."/>
            <person name="Rohde M."/>
            <person name="Overmann J."/>
            <person name="Bryant D.A."/>
        </authorList>
    </citation>
    <scope>NUCLEOTIDE SEQUENCE [LARGE SCALE GENOMIC DNA]</scope>
    <source>
        <strain evidence="10">CR</strain>
    </source>
</reference>
<keyword evidence="2" id="KW-0997">Cell inner membrane</keyword>
<feature type="domain" description="Cell division protein FtsQ/DivIB C-terminal" evidence="8">
    <location>
        <begin position="116"/>
        <end position="243"/>
    </location>
</feature>
<dbReference type="GO" id="GO:0090529">
    <property type="term" value="P:cell septum assembly"/>
    <property type="evidence" value="ECO:0007669"/>
    <property type="project" value="InterPro"/>
</dbReference>
<evidence type="ECO:0000256" key="2">
    <source>
        <dbReference type="ARBA" id="ARBA00022519"/>
    </source>
</evidence>
<dbReference type="eggNOG" id="COG1589">
    <property type="taxonomic scope" value="Bacteria"/>
</dbReference>
<feature type="transmembrane region" description="Helical" evidence="7">
    <location>
        <begin position="16"/>
        <end position="38"/>
    </location>
</feature>
<dbReference type="Proteomes" id="UP000017184">
    <property type="component" value="Chromosome"/>
</dbReference>
<name>U5N6I6_9BURK</name>
<feature type="domain" description="POTRA" evidence="9">
    <location>
        <begin position="55"/>
        <end position="112"/>
    </location>
</feature>
<dbReference type="EMBL" id="CP004885">
    <property type="protein sequence ID" value="AGX86987.1"/>
    <property type="molecule type" value="Genomic_DNA"/>
</dbReference>
<evidence type="ECO:0000313" key="10">
    <source>
        <dbReference type="EMBL" id="AGX86987.1"/>
    </source>
</evidence>
<evidence type="ECO:0000313" key="11">
    <source>
        <dbReference type="Proteomes" id="UP000017184"/>
    </source>
</evidence>
<keyword evidence="5 7" id="KW-1133">Transmembrane helix</keyword>
<organism evidence="10 11">
    <name type="scientific">Candidatus Symbiobacter mobilis CR</name>
    <dbReference type="NCBI Taxonomy" id="946483"/>
    <lineage>
        <taxon>Bacteria</taxon>
        <taxon>Pseudomonadati</taxon>
        <taxon>Pseudomonadota</taxon>
        <taxon>Betaproteobacteria</taxon>
        <taxon>Burkholderiales</taxon>
        <taxon>Comamonadaceae</taxon>
    </lineage>
</organism>
<keyword evidence="3 10" id="KW-0132">Cell division</keyword>
<dbReference type="Pfam" id="PF08478">
    <property type="entry name" value="POTRA_1"/>
    <property type="match status" value="1"/>
</dbReference>
<evidence type="ECO:0000259" key="8">
    <source>
        <dbReference type="Pfam" id="PF03799"/>
    </source>
</evidence>
<dbReference type="Gene3D" id="3.10.20.310">
    <property type="entry name" value="membrane protein fhac"/>
    <property type="match status" value="1"/>
</dbReference>
<evidence type="ECO:0000256" key="7">
    <source>
        <dbReference type="SAM" id="Phobius"/>
    </source>
</evidence>
<dbReference type="AlphaFoldDB" id="U5N6I6"/>
<accession>U5N6I6</accession>
<keyword evidence="11" id="KW-1185">Reference proteome</keyword>
<dbReference type="Pfam" id="PF03799">
    <property type="entry name" value="FtsQ_DivIB_C"/>
    <property type="match status" value="1"/>
</dbReference>